<organism evidence="2 3">
    <name type="scientific">Leptosia nina</name>
    <dbReference type="NCBI Taxonomy" id="320188"/>
    <lineage>
        <taxon>Eukaryota</taxon>
        <taxon>Metazoa</taxon>
        <taxon>Ecdysozoa</taxon>
        <taxon>Arthropoda</taxon>
        <taxon>Hexapoda</taxon>
        <taxon>Insecta</taxon>
        <taxon>Pterygota</taxon>
        <taxon>Neoptera</taxon>
        <taxon>Endopterygota</taxon>
        <taxon>Lepidoptera</taxon>
        <taxon>Glossata</taxon>
        <taxon>Ditrysia</taxon>
        <taxon>Papilionoidea</taxon>
        <taxon>Pieridae</taxon>
        <taxon>Pierinae</taxon>
        <taxon>Leptosia</taxon>
    </lineage>
</organism>
<reference evidence="2 3" key="1">
    <citation type="submission" date="2023-11" db="EMBL/GenBank/DDBJ databases">
        <authorList>
            <person name="Okamura Y."/>
        </authorList>
    </citation>
    <scope>NUCLEOTIDE SEQUENCE [LARGE SCALE GENOMIC DNA]</scope>
</reference>
<feature type="signal peptide" evidence="1">
    <location>
        <begin position="1"/>
        <end position="18"/>
    </location>
</feature>
<evidence type="ECO:0000256" key="1">
    <source>
        <dbReference type="SAM" id="SignalP"/>
    </source>
</evidence>
<dbReference type="Proteomes" id="UP001497472">
    <property type="component" value="Unassembled WGS sequence"/>
</dbReference>
<accession>A0AAV1J651</accession>
<keyword evidence="1" id="KW-0732">Signal</keyword>
<dbReference type="EMBL" id="CAVLEF010000006">
    <property type="protein sequence ID" value="CAK1544857.1"/>
    <property type="molecule type" value="Genomic_DNA"/>
</dbReference>
<evidence type="ECO:0000313" key="3">
    <source>
        <dbReference type="Proteomes" id="UP001497472"/>
    </source>
</evidence>
<gene>
    <name evidence="2" type="ORF">LNINA_LOCUS4566</name>
</gene>
<dbReference type="AlphaFoldDB" id="A0AAV1J651"/>
<name>A0AAV1J651_9NEOP</name>
<proteinExistence type="predicted"/>
<comment type="caution">
    <text evidence="2">The sequence shown here is derived from an EMBL/GenBank/DDBJ whole genome shotgun (WGS) entry which is preliminary data.</text>
</comment>
<sequence>MFRLIPLILYNILRVTKANIRENEPDAVITSNTIDIDELISNGIPKFDNFYIPSIDLRDNKTIRRRSDEIELTVDSLPLLMTAQIEPVPHQNMTQDLKEFYELNSMVSNITRRYYFRDREDYPNNIEKSKIEKMDNVALQFLFHSRYLIKKVITQKRKYRRSYRYKIGYLFNRLRRLRYEQLKIVTVAENQVQIDKHRSSLSRQDLTSLLRFYEKVVRFDIDVKDTRNWIKELHKQKQAIDEEKEVYIPKKNKATPRPTMAPKPPILL</sequence>
<feature type="chain" id="PRO_5043550285" evidence="1">
    <location>
        <begin position="19"/>
        <end position="268"/>
    </location>
</feature>
<evidence type="ECO:0000313" key="2">
    <source>
        <dbReference type="EMBL" id="CAK1544857.1"/>
    </source>
</evidence>
<protein>
    <submittedName>
        <fullName evidence="2">Uncharacterized protein</fullName>
    </submittedName>
</protein>
<keyword evidence="3" id="KW-1185">Reference proteome</keyword>